<dbReference type="InterPro" id="IPR042216">
    <property type="entry name" value="MitoNEET_CISD"/>
</dbReference>
<sequence>MNADLDHYFEEQKIRKEELNRLRSIVLQADLKEELKWNAPCYTFQNKNVCMIFNFKNSFGISFFKGSFIHDSYEILEKPGDNTQNVRMIKLSEIKELDKKENAISNYIHQAIELEKIGVKIVKTTEAKFECIEELEIAFTKNPKLKVAFESLTPGRQRAYHLFFAAAKHAETRFSRINKFTDQIIDGKGMTDCTCGLSKKMPQCDGSHKILKTN</sequence>
<evidence type="ECO:0000259" key="1">
    <source>
        <dbReference type="Pfam" id="PF08818"/>
    </source>
</evidence>
<evidence type="ECO:0000313" key="3">
    <source>
        <dbReference type="Proteomes" id="UP001319867"/>
    </source>
</evidence>
<dbReference type="RefSeq" id="WP_229317939.1">
    <property type="nucleotide sequence ID" value="NZ_AP025184.1"/>
</dbReference>
<dbReference type="EMBL" id="AP025184">
    <property type="protein sequence ID" value="BDB54190.1"/>
    <property type="molecule type" value="Genomic_DNA"/>
</dbReference>
<dbReference type="Pfam" id="PF13376">
    <property type="entry name" value="OmdA"/>
    <property type="match status" value="1"/>
</dbReference>
<protein>
    <recommendedName>
        <fullName evidence="1">YdhG-like domain-containing protein</fullName>
    </recommendedName>
</protein>
<reference evidence="2 3" key="1">
    <citation type="journal article" date="2022" name="Int. J. Syst. Evol. Microbiol.">
        <title>Flavobacterium ammonificans sp. nov. and Flavobacterium ammoniigenes sp. nov., ammonifying bacteria isolated from surface river water.</title>
        <authorList>
            <person name="Watanabe K."/>
            <person name="Kitamura T."/>
            <person name="Ogata Y."/>
            <person name="Shindo C."/>
            <person name="Suda W."/>
        </authorList>
    </citation>
    <scope>NUCLEOTIDE SEQUENCE [LARGE SCALE GENOMIC DNA]</scope>
    <source>
        <strain evidence="2 3">GENT5</strain>
    </source>
</reference>
<dbReference type="Pfam" id="PF08818">
    <property type="entry name" value="DUF1801"/>
    <property type="match status" value="1"/>
</dbReference>
<dbReference type="InterPro" id="IPR016786">
    <property type="entry name" value="YdeI_bac"/>
</dbReference>
<dbReference type="Gene3D" id="3.40.5.90">
    <property type="entry name" value="CDGSH iron-sulfur domain, mitoNEET-type"/>
    <property type="match status" value="1"/>
</dbReference>
<proteinExistence type="predicted"/>
<keyword evidence="3" id="KW-1185">Reference proteome</keyword>
<reference evidence="2 3" key="2">
    <citation type="journal article" date="2022" name="Microorganisms">
        <title>Complete Genome Sequences of Two Flavobacterium ammonificans Strains and a Flavobacterium ammoniigenes Strain of Ammonifying Bacterioplankton Isolated from Surface River Water.</title>
        <authorList>
            <person name="Suda W."/>
            <person name="Ogata Y."/>
            <person name="Shindo C."/>
            <person name="Watanabe K."/>
        </authorList>
    </citation>
    <scope>NUCLEOTIDE SEQUENCE [LARGE SCALE GENOMIC DNA]</scope>
    <source>
        <strain evidence="2 3">GENT5</strain>
    </source>
</reference>
<dbReference type="InterPro" id="IPR014922">
    <property type="entry name" value="YdhG-like"/>
</dbReference>
<accession>A0ABM7V3V7</accession>
<dbReference type="Gene3D" id="3.90.1150.200">
    <property type="match status" value="1"/>
</dbReference>
<dbReference type="PIRSF" id="PIRSF021308">
    <property type="entry name" value="UCP021308"/>
    <property type="match status" value="1"/>
</dbReference>
<dbReference type="SUPFAM" id="SSF159888">
    <property type="entry name" value="YdhG-like"/>
    <property type="match status" value="1"/>
</dbReference>
<evidence type="ECO:0000313" key="2">
    <source>
        <dbReference type="EMBL" id="BDB54190.1"/>
    </source>
</evidence>
<feature type="domain" description="YdhG-like" evidence="1">
    <location>
        <begin position="15"/>
        <end position="112"/>
    </location>
</feature>
<dbReference type="Proteomes" id="UP001319867">
    <property type="component" value="Chromosome"/>
</dbReference>
<name>A0ABM7V3V7_9FLAO</name>
<organism evidence="2 3">
    <name type="scientific">Flavobacterium ammoniigenes</name>
    <dbReference type="NCBI Taxonomy" id="1751095"/>
    <lineage>
        <taxon>Bacteria</taxon>
        <taxon>Pseudomonadati</taxon>
        <taxon>Bacteroidota</taxon>
        <taxon>Flavobacteriia</taxon>
        <taxon>Flavobacteriales</taxon>
        <taxon>Flavobacteriaceae</taxon>
        <taxon>Flavobacterium</taxon>
    </lineage>
</organism>
<gene>
    <name evidence="2" type="primary">ydeI</name>
    <name evidence="2" type="ORF">GENT5_04950</name>
</gene>